<proteinExistence type="predicted"/>
<dbReference type="OrthoDB" id="7809559at2"/>
<dbReference type="RefSeq" id="WP_045679161.1">
    <property type="nucleotide sequence ID" value="NZ_CP010803.1"/>
</dbReference>
<dbReference type="InterPro" id="IPR028202">
    <property type="entry name" value="Reductase_C"/>
</dbReference>
<dbReference type="Gene3D" id="3.50.50.60">
    <property type="entry name" value="FAD/NAD(P)-binding domain"/>
    <property type="match status" value="2"/>
</dbReference>
<dbReference type="InterPro" id="IPR036188">
    <property type="entry name" value="FAD/NAD-bd_sf"/>
</dbReference>
<dbReference type="Pfam" id="PF14759">
    <property type="entry name" value="Reductase_C"/>
    <property type="match status" value="1"/>
</dbReference>
<comment type="cofactor">
    <cofactor evidence="1">
        <name>FAD</name>
        <dbReference type="ChEBI" id="CHEBI:57692"/>
    </cofactor>
</comment>
<dbReference type="PRINTS" id="PR00368">
    <property type="entry name" value="FADPNR"/>
</dbReference>
<evidence type="ECO:0000256" key="1">
    <source>
        <dbReference type="ARBA" id="ARBA00001974"/>
    </source>
</evidence>
<evidence type="ECO:0000256" key="3">
    <source>
        <dbReference type="ARBA" id="ARBA00022827"/>
    </source>
</evidence>
<gene>
    <name evidence="7" type="ORF">TM49_01060</name>
</gene>
<keyword evidence="4" id="KW-0560">Oxidoreductase</keyword>
<dbReference type="KEGG" id="mey:TM49_01060"/>
<dbReference type="PATRIC" id="fig|1486262.3.peg.218"/>
<dbReference type="PANTHER" id="PTHR43557">
    <property type="entry name" value="APOPTOSIS-INDUCING FACTOR 1"/>
    <property type="match status" value="1"/>
</dbReference>
<dbReference type="SUPFAM" id="SSF55424">
    <property type="entry name" value="FAD/NAD-linked reductases, dimerisation (C-terminal) domain"/>
    <property type="match status" value="1"/>
</dbReference>
<dbReference type="PRINTS" id="PR00411">
    <property type="entry name" value="PNDRDTASEI"/>
</dbReference>
<dbReference type="Gene3D" id="3.30.390.30">
    <property type="match status" value="1"/>
</dbReference>
<evidence type="ECO:0000259" key="6">
    <source>
        <dbReference type="Pfam" id="PF14759"/>
    </source>
</evidence>
<keyword evidence="3" id="KW-0274">FAD</keyword>
<dbReference type="GO" id="GO:0005737">
    <property type="term" value="C:cytoplasm"/>
    <property type="evidence" value="ECO:0007669"/>
    <property type="project" value="TreeGrafter"/>
</dbReference>
<keyword evidence="8" id="KW-1185">Reference proteome</keyword>
<evidence type="ECO:0000313" key="7">
    <source>
        <dbReference type="EMBL" id="AJY44583.1"/>
    </source>
</evidence>
<dbReference type="HOGENOM" id="CLU_003291_4_0_5"/>
<dbReference type="InterPro" id="IPR023753">
    <property type="entry name" value="FAD/NAD-binding_dom"/>
</dbReference>
<dbReference type="GO" id="GO:0016651">
    <property type="term" value="F:oxidoreductase activity, acting on NAD(P)H"/>
    <property type="evidence" value="ECO:0007669"/>
    <property type="project" value="TreeGrafter"/>
</dbReference>
<dbReference type="Proteomes" id="UP000032611">
    <property type="component" value="Chromosome"/>
</dbReference>
<keyword evidence="2" id="KW-0285">Flavoprotein</keyword>
<evidence type="ECO:0000256" key="4">
    <source>
        <dbReference type="ARBA" id="ARBA00023002"/>
    </source>
</evidence>
<name>A0A0D5LMN9_MAREN</name>
<dbReference type="AlphaFoldDB" id="A0A0D5LMN9"/>
<dbReference type="SUPFAM" id="SSF51905">
    <property type="entry name" value="FAD/NAD(P)-binding domain"/>
    <property type="match status" value="2"/>
</dbReference>
<feature type="domain" description="FAD/NAD(P)-binding" evidence="5">
    <location>
        <begin position="4"/>
        <end position="300"/>
    </location>
</feature>
<dbReference type="Pfam" id="PF07992">
    <property type="entry name" value="Pyr_redox_2"/>
    <property type="match status" value="1"/>
</dbReference>
<protein>
    <submittedName>
        <fullName evidence="7">Pyridine nucleotide-disulfide oxidoreductase</fullName>
    </submittedName>
</protein>
<evidence type="ECO:0000313" key="8">
    <source>
        <dbReference type="Proteomes" id="UP000032611"/>
    </source>
</evidence>
<dbReference type="EMBL" id="CP010803">
    <property type="protein sequence ID" value="AJY44583.1"/>
    <property type="molecule type" value="Genomic_DNA"/>
</dbReference>
<dbReference type="InterPro" id="IPR016156">
    <property type="entry name" value="FAD/NAD-linked_Rdtase_dimer_sf"/>
</dbReference>
<reference evidence="7 8" key="1">
    <citation type="journal article" date="2015" name="Genome Announc.">
        <title>Complete genome sequence of Martelella endophytica YC6887, which has antifungal activity associated with a halophyte.</title>
        <authorList>
            <person name="Khan A."/>
            <person name="Khan H."/>
            <person name="Chung E.J."/>
            <person name="Hossain M.T."/>
            <person name="Chung Y.R."/>
        </authorList>
    </citation>
    <scope>NUCLEOTIDE SEQUENCE [LARGE SCALE GENOMIC DNA]</scope>
    <source>
        <strain evidence="7">YC6887</strain>
    </source>
</reference>
<evidence type="ECO:0000259" key="5">
    <source>
        <dbReference type="Pfam" id="PF07992"/>
    </source>
</evidence>
<dbReference type="PANTHER" id="PTHR43557:SF2">
    <property type="entry name" value="RIESKE DOMAIN-CONTAINING PROTEIN-RELATED"/>
    <property type="match status" value="1"/>
</dbReference>
<sequence>MTDRIVIVGAGQAGFALAAKLRGLGDRRAITLIGAEAVAPYQRPPLSKKYLLDEMTFDRLLFRPEGWYAENSIDLRLAAFVEAIDRKSREVVLQDGERIGYGTLVLATGATPRRLPRDLGGDLSGVFVMRDKRDADALREEMQPGRHMLVIGGGYVGLEAAAVARKFDVSVTVIEMADRILKRVAAPETSDIMRAIHRSHGVDIRENTGIELLEGEGGRVTRARLSDGSTLAVDIVLTGIGVTPNDDLAQRAGLAVGNGIVVDAFGRSSDPDIYAIGDCAEQPFAGRRVRFESVPNAVDQSEAVAGVIAGTPAPYVAEPWFWSDQYNVKLQIAGFNDGYDATVVRPGPREGSVSVWYFRGDELLAVDAINDARAYVAGKKMLAAGLRPSPDVIADPATDLKALSTG</sequence>
<accession>A0A0D5LMN9</accession>
<dbReference type="InterPro" id="IPR050446">
    <property type="entry name" value="FAD-oxidoreductase/Apoptosis"/>
</dbReference>
<feature type="domain" description="Reductase C-terminal" evidence="6">
    <location>
        <begin position="320"/>
        <end position="403"/>
    </location>
</feature>
<dbReference type="STRING" id="1486262.TM49_01060"/>
<organism evidence="7 8">
    <name type="scientific">Martelella endophytica</name>
    <dbReference type="NCBI Taxonomy" id="1486262"/>
    <lineage>
        <taxon>Bacteria</taxon>
        <taxon>Pseudomonadati</taxon>
        <taxon>Pseudomonadota</taxon>
        <taxon>Alphaproteobacteria</taxon>
        <taxon>Hyphomicrobiales</taxon>
        <taxon>Aurantimonadaceae</taxon>
        <taxon>Martelella</taxon>
    </lineage>
</organism>
<evidence type="ECO:0000256" key="2">
    <source>
        <dbReference type="ARBA" id="ARBA00022630"/>
    </source>
</evidence>